<dbReference type="EMBL" id="OU466861">
    <property type="protein sequence ID" value="CAH2064082.1"/>
    <property type="molecule type" value="Genomic_DNA"/>
</dbReference>
<dbReference type="Proteomes" id="UP000836841">
    <property type="component" value="Chromosome 5"/>
</dbReference>
<feature type="region of interest" description="Disordered" evidence="2">
    <location>
        <begin position="709"/>
        <end position="728"/>
    </location>
</feature>
<keyword evidence="1" id="KW-0175">Coiled coil</keyword>
<gene>
    <name evidence="4" type="ORF">TAV2_LOCUS17431</name>
</gene>
<feature type="compositionally biased region" description="Basic and acidic residues" evidence="2">
    <location>
        <begin position="40"/>
        <end position="49"/>
    </location>
</feature>
<sequence>MKKLFFFRSSSGNGTDKQVHCEKAAESKMKAQATTTQAEQELHSPKPQREVSGGPALRRSLSLSSAGFLFDKYGETSTNELTSASKSHDRQRNHSSRCFTPERQAREGKFEADKFQHDSSGSSSTSSSNVSSKVLDRYIDGEEHLLEHCKQKSSSSHSDVSGSINRRRLPPRVQWTIPTSPSDTFNDKRKSHSFREAKGTRFRFPSTDCVENGSRLGSPRSLARNVIERLSQTNGKSKGSNHEPITIQDIYGGSLDRTFDSSSDVAANVSLAEHYEPVNEDYEHGYGKHQNNHKHGKNVFRLMEEDIDSELEMKIKEAEKRVMLFSEDLEQQRYLSDCDFDVSSLVGAIRKLEDERLSLASENVNLLRSQLAERASAREGMRRVKSDWDLHIQRIEKERSELQAGLEKELDRRSGEWSSKLEKFQLEERKLRERVRELAEQNVSLQRELSALHENETENKDMMAHLERRAAELTTTADELHEENSYLKQTLSQLQESYAGATEDLDFLRRYIEEKDQECKELHKSVAKFLRTCKEQGKTIEGLRDGVSEECEKQPSEKSDQLVKKLQVEQIRLTGIELSLRREMESMKLETDSLRHENICLLNRLKGNGEEVDITTLKLENELKMRICYLQDQGLSMLNESNQLCYKLLKFIKGKLAQFPETCQDTDSLKDGLSEHFMIESEMQVHGIRRGTENLKRSLQTVTSVVASNSESSCSSTDRPKERRNQTVEETLRAELRAETLITSLLREKLYSKEQEIEQLQAELSAAVRGNEILRCEVQSTIDNLSVKTHELKDLKLQMLKKEENINRLEINLQEAANSMATLKAVLPKVSGERDQIWRELRQCSEKNMLLNSEKETLKEMVEKLEEKVLEKEGEITILQDTIGSKHLSFLSSPDFLA</sequence>
<evidence type="ECO:0000259" key="3">
    <source>
        <dbReference type="Pfam" id="PF24670"/>
    </source>
</evidence>
<dbReference type="AlphaFoldDB" id="A0AAU9SDJ3"/>
<feature type="compositionally biased region" description="Basic and acidic residues" evidence="2">
    <location>
        <begin position="718"/>
        <end position="728"/>
    </location>
</feature>
<evidence type="ECO:0000313" key="5">
    <source>
        <dbReference type="Proteomes" id="UP000836841"/>
    </source>
</evidence>
<evidence type="ECO:0000256" key="2">
    <source>
        <dbReference type="SAM" id="MobiDB-lite"/>
    </source>
</evidence>
<keyword evidence="5" id="KW-1185">Reference proteome</keyword>
<feature type="coiled-coil region" evidence="1">
    <location>
        <begin position="349"/>
        <end position="497"/>
    </location>
</feature>
<dbReference type="InterPro" id="IPR056070">
    <property type="entry name" value="DUF7653"/>
</dbReference>
<dbReference type="Pfam" id="PF24670">
    <property type="entry name" value="DUF7653"/>
    <property type="match status" value="1"/>
</dbReference>
<feature type="compositionally biased region" description="Low complexity" evidence="2">
    <location>
        <begin position="153"/>
        <end position="163"/>
    </location>
</feature>
<evidence type="ECO:0000313" key="4">
    <source>
        <dbReference type="EMBL" id="CAH2064082.1"/>
    </source>
</evidence>
<feature type="compositionally biased region" description="Basic and acidic residues" evidence="2">
    <location>
        <begin position="103"/>
        <end position="117"/>
    </location>
</feature>
<organism evidence="4 5">
    <name type="scientific">Thlaspi arvense</name>
    <name type="common">Field penny-cress</name>
    <dbReference type="NCBI Taxonomy" id="13288"/>
    <lineage>
        <taxon>Eukaryota</taxon>
        <taxon>Viridiplantae</taxon>
        <taxon>Streptophyta</taxon>
        <taxon>Embryophyta</taxon>
        <taxon>Tracheophyta</taxon>
        <taxon>Spermatophyta</taxon>
        <taxon>Magnoliopsida</taxon>
        <taxon>eudicotyledons</taxon>
        <taxon>Gunneridae</taxon>
        <taxon>Pentapetalae</taxon>
        <taxon>rosids</taxon>
        <taxon>malvids</taxon>
        <taxon>Brassicales</taxon>
        <taxon>Brassicaceae</taxon>
        <taxon>Thlaspideae</taxon>
        <taxon>Thlaspi</taxon>
    </lineage>
</organism>
<accession>A0AAU9SDJ3</accession>
<dbReference type="Gene3D" id="1.10.287.1490">
    <property type="match status" value="1"/>
</dbReference>
<dbReference type="PANTHER" id="PTHR47491">
    <property type="entry name" value="CAP-GLY DOMAIN LINKER"/>
    <property type="match status" value="1"/>
</dbReference>
<feature type="compositionally biased region" description="Low complexity" evidence="2">
    <location>
        <begin position="119"/>
        <end position="132"/>
    </location>
</feature>
<dbReference type="PANTHER" id="PTHR47491:SF5">
    <property type="entry name" value="CAP-GLY DOMAIN LINKER"/>
    <property type="match status" value="1"/>
</dbReference>
<reference evidence="4 5" key="1">
    <citation type="submission" date="2022-03" db="EMBL/GenBank/DDBJ databases">
        <authorList>
            <person name="Nunn A."/>
            <person name="Chopra R."/>
            <person name="Nunn A."/>
            <person name="Contreras Garrido A."/>
        </authorList>
    </citation>
    <scope>NUCLEOTIDE SEQUENCE [LARGE SCALE GENOMIC DNA]</scope>
</reference>
<feature type="region of interest" description="Disordered" evidence="2">
    <location>
        <begin position="80"/>
        <end position="133"/>
    </location>
</feature>
<feature type="domain" description="DUF7653" evidence="3">
    <location>
        <begin position="579"/>
        <end position="709"/>
    </location>
</feature>
<feature type="compositionally biased region" description="Basic and acidic residues" evidence="2">
    <location>
        <begin position="17"/>
        <end position="29"/>
    </location>
</feature>
<proteinExistence type="predicted"/>
<feature type="region of interest" description="Disordered" evidence="2">
    <location>
        <begin position="148"/>
        <end position="190"/>
    </location>
</feature>
<evidence type="ECO:0000256" key="1">
    <source>
        <dbReference type="SAM" id="Coils"/>
    </source>
</evidence>
<protein>
    <recommendedName>
        <fullName evidence="3">DUF7653 domain-containing protein</fullName>
    </recommendedName>
</protein>
<feature type="coiled-coil region" evidence="1">
    <location>
        <begin position="743"/>
        <end position="882"/>
    </location>
</feature>
<name>A0AAU9SDJ3_THLAR</name>
<feature type="region of interest" description="Disordered" evidence="2">
    <location>
        <begin position="1"/>
        <end position="58"/>
    </location>
</feature>